<proteinExistence type="predicted"/>
<comment type="subcellular location">
    <subcellularLocation>
        <location evidence="1">Cell membrane</location>
        <topology evidence="1">Multi-pass membrane protein</topology>
    </subcellularLocation>
</comment>
<dbReference type="InterPro" id="IPR029151">
    <property type="entry name" value="Sensor-like_sf"/>
</dbReference>
<feature type="non-terminal residue" evidence="8">
    <location>
        <position position="402"/>
    </location>
</feature>
<dbReference type="Gene3D" id="6.10.340.10">
    <property type="match status" value="1"/>
</dbReference>
<evidence type="ECO:0000259" key="7">
    <source>
        <dbReference type="Pfam" id="PF02743"/>
    </source>
</evidence>
<evidence type="ECO:0000256" key="1">
    <source>
        <dbReference type="ARBA" id="ARBA00004651"/>
    </source>
</evidence>
<dbReference type="InterPro" id="IPR033479">
    <property type="entry name" value="dCache_1"/>
</dbReference>
<feature type="domain" description="Cache" evidence="7">
    <location>
        <begin position="47"/>
        <end position="243"/>
    </location>
</feature>
<protein>
    <submittedName>
        <fullName evidence="8">Methyl-accepting chemotaxis protein</fullName>
    </submittedName>
</protein>
<dbReference type="EMBL" id="QPGR01000001">
    <property type="protein sequence ID" value="TBR82495.1"/>
    <property type="molecule type" value="Genomic_DNA"/>
</dbReference>
<accession>A0A4Q9JWI6</accession>
<dbReference type="Proteomes" id="UP000292583">
    <property type="component" value="Unassembled WGS sequence"/>
</dbReference>
<keyword evidence="5 6" id="KW-0472">Membrane</keyword>
<keyword evidence="4 6" id="KW-1133">Transmembrane helix</keyword>
<dbReference type="AlphaFoldDB" id="A0A4Q9JWI6"/>
<reference evidence="8 9" key="1">
    <citation type="submission" date="2018-07" db="EMBL/GenBank/DDBJ databases">
        <title>Campylobacter zealandensis sp. nov., isolated from birds and water in New Zealand.</title>
        <authorList>
            <person name="Wilkinson D.A."/>
            <person name="Biggs P.J."/>
            <person name="French N.P."/>
            <person name="Midwinter A.C."/>
        </authorList>
    </citation>
    <scope>NUCLEOTIDE SEQUENCE [LARGE SCALE GENOMIC DNA]</scope>
    <source>
        <strain evidence="8 9">B423b</strain>
    </source>
</reference>
<evidence type="ECO:0000256" key="2">
    <source>
        <dbReference type="ARBA" id="ARBA00022475"/>
    </source>
</evidence>
<dbReference type="SUPFAM" id="SSF103190">
    <property type="entry name" value="Sensory domain-like"/>
    <property type="match status" value="1"/>
</dbReference>
<keyword evidence="3 6" id="KW-0812">Transmembrane</keyword>
<evidence type="ECO:0000256" key="3">
    <source>
        <dbReference type="ARBA" id="ARBA00022692"/>
    </source>
</evidence>
<organism evidence="8 9">
    <name type="scientific">Campylobacter novaezeelandiae</name>
    <dbReference type="NCBI Taxonomy" id="2267891"/>
    <lineage>
        <taxon>Bacteria</taxon>
        <taxon>Pseudomonadati</taxon>
        <taxon>Campylobacterota</taxon>
        <taxon>Epsilonproteobacteria</taxon>
        <taxon>Campylobacterales</taxon>
        <taxon>Campylobacteraceae</taxon>
        <taxon>Campylobacter</taxon>
    </lineage>
</organism>
<dbReference type="Gene3D" id="3.30.450.20">
    <property type="entry name" value="PAS domain"/>
    <property type="match status" value="1"/>
</dbReference>
<dbReference type="GO" id="GO:0005886">
    <property type="term" value="C:plasma membrane"/>
    <property type="evidence" value="ECO:0007669"/>
    <property type="project" value="UniProtKB-SubCell"/>
</dbReference>
<gene>
    <name evidence="8" type="ORF">DU473_01250</name>
</gene>
<evidence type="ECO:0000256" key="5">
    <source>
        <dbReference type="ARBA" id="ARBA00023136"/>
    </source>
</evidence>
<dbReference type="CDD" id="cd12913">
    <property type="entry name" value="PDC1_MCP_like"/>
    <property type="match status" value="1"/>
</dbReference>
<name>A0A4Q9JWI6_9BACT</name>
<evidence type="ECO:0000313" key="8">
    <source>
        <dbReference type="EMBL" id="TBR82495.1"/>
    </source>
</evidence>
<dbReference type="Pfam" id="PF02743">
    <property type="entry name" value="dCache_1"/>
    <property type="match status" value="1"/>
</dbReference>
<evidence type="ECO:0000256" key="6">
    <source>
        <dbReference type="SAM" id="Phobius"/>
    </source>
</evidence>
<feature type="transmembrane region" description="Helical" evidence="6">
    <location>
        <begin position="16"/>
        <end position="37"/>
    </location>
</feature>
<keyword evidence="2" id="KW-1003">Cell membrane</keyword>
<evidence type="ECO:0000256" key="4">
    <source>
        <dbReference type="ARBA" id="ARBA00022989"/>
    </source>
</evidence>
<evidence type="ECO:0000313" key="9">
    <source>
        <dbReference type="Proteomes" id="UP000292583"/>
    </source>
</evidence>
<comment type="caution">
    <text evidence="8">The sequence shown here is derived from an EMBL/GenBank/DDBJ whole genome shotgun (WGS) entry which is preliminary data.</text>
</comment>
<keyword evidence="9" id="KW-1185">Reference proteome</keyword>
<feature type="transmembrane region" description="Helical" evidence="6">
    <location>
        <begin position="293"/>
        <end position="315"/>
    </location>
</feature>
<sequence>MQMKGSKNSFKVSSKLTLYVGVLIILVLAVTTTITYYQSKSNAFELLQDNQLKVMDDVQITFDNYASSKRKALEVLANEISNNSDTNVHEIITLLHAFKEANGFNLVFIGFENSGKTYLSDGSMLDSSKGFDTRNSIWFKLAKDNGKISVTKPYRSINGQATITYAAPIFQNGKFIGVVGGDYDLKNFSKDVLALGRTTNSYAAVYDAEGSIIFHEDAEKILTKNTLSENIAIAIRNNPILIDPRQRETLFYVDNDQGQTQAVMCNPSSVNPTFRVCSIVDKRSYDDVINSILYSQLIVGFVALVIVLVFVRILITRSLSPLTTIQNGLNSFFDFINHKTNNVSTINIKTNDEFGQISNAINENILQTKQGLEQDNQAVKESVGTVQVVEKGDLTARITANP</sequence>